<proteinExistence type="predicted"/>
<dbReference type="EMBL" id="VUJU01013896">
    <property type="protein sequence ID" value="KAF0703433.1"/>
    <property type="molecule type" value="Genomic_DNA"/>
</dbReference>
<accession>A0A6G0VQ67</accession>
<name>A0A6G0VQ67_APHCR</name>
<keyword evidence="2" id="KW-1185">Reference proteome</keyword>
<organism evidence="1 2">
    <name type="scientific">Aphis craccivora</name>
    <name type="common">Cowpea aphid</name>
    <dbReference type="NCBI Taxonomy" id="307492"/>
    <lineage>
        <taxon>Eukaryota</taxon>
        <taxon>Metazoa</taxon>
        <taxon>Ecdysozoa</taxon>
        <taxon>Arthropoda</taxon>
        <taxon>Hexapoda</taxon>
        <taxon>Insecta</taxon>
        <taxon>Pterygota</taxon>
        <taxon>Neoptera</taxon>
        <taxon>Paraneoptera</taxon>
        <taxon>Hemiptera</taxon>
        <taxon>Sternorrhyncha</taxon>
        <taxon>Aphidomorpha</taxon>
        <taxon>Aphidoidea</taxon>
        <taxon>Aphididae</taxon>
        <taxon>Aphidini</taxon>
        <taxon>Aphis</taxon>
        <taxon>Aphis</taxon>
    </lineage>
</organism>
<dbReference type="Proteomes" id="UP000478052">
    <property type="component" value="Unassembled WGS sequence"/>
</dbReference>
<protein>
    <submittedName>
        <fullName evidence="1">Uncharacterized protein</fullName>
    </submittedName>
</protein>
<evidence type="ECO:0000313" key="1">
    <source>
        <dbReference type="EMBL" id="KAF0703433.1"/>
    </source>
</evidence>
<evidence type="ECO:0000313" key="2">
    <source>
        <dbReference type="Proteomes" id="UP000478052"/>
    </source>
</evidence>
<feature type="non-terminal residue" evidence="1">
    <location>
        <position position="1"/>
    </location>
</feature>
<sequence>TITKLEKSNVTLRDSLLLIENIKIKLEEGGPGIDFTRSKLKNVLTKNSGYLTLKKINSIINGEVMECNDDEELSVEDLSSFKSCDVERSFSKYKSI</sequence>
<dbReference type="AlphaFoldDB" id="A0A6G0VQ67"/>
<comment type="caution">
    <text evidence="1">The sequence shown here is derived from an EMBL/GenBank/DDBJ whole genome shotgun (WGS) entry which is preliminary data.</text>
</comment>
<gene>
    <name evidence="1" type="ORF">FWK35_00035433</name>
</gene>
<reference evidence="1 2" key="1">
    <citation type="submission" date="2019-08" db="EMBL/GenBank/DDBJ databases">
        <title>Whole genome of Aphis craccivora.</title>
        <authorList>
            <person name="Voronova N.V."/>
            <person name="Shulinski R.S."/>
            <person name="Bandarenka Y.V."/>
            <person name="Zhorov D.G."/>
            <person name="Warner D."/>
        </authorList>
    </citation>
    <scope>NUCLEOTIDE SEQUENCE [LARGE SCALE GENOMIC DNA]</scope>
    <source>
        <strain evidence="1">180601</strain>
        <tissue evidence="1">Whole Body</tissue>
    </source>
</reference>